<gene>
    <name evidence="2" type="ORF">BG006_000111</name>
</gene>
<proteinExistence type="predicted"/>
<feature type="region of interest" description="Disordered" evidence="1">
    <location>
        <begin position="1"/>
        <end position="20"/>
    </location>
</feature>
<protein>
    <submittedName>
        <fullName evidence="2">Uncharacterized protein</fullName>
    </submittedName>
</protein>
<comment type="caution">
    <text evidence="2">The sequence shown here is derived from an EMBL/GenBank/DDBJ whole genome shotgun (WGS) entry which is preliminary data.</text>
</comment>
<dbReference type="Proteomes" id="UP000696485">
    <property type="component" value="Unassembled WGS sequence"/>
</dbReference>
<keyword evidence="3" id="KW-1185">Reference proteome</keyword>
<sequence length="105" mass="11522">MSSITNDPTHTTPFTTSKVRGTIIHSQALPQDKDTMIQQKHGPTPFATTDASGYPDKSDGLTAHQTPQSIQNPHEHHKHTLIDKPLVELAEKLQDPLLPSETVVP</sequence>
<feature type="compositionally biased region" description="Polar residues" evidence="1">
    <location>
        <begin position="63"/>
        <end position="72"/>
    </location>
</feature>
<dbReference type="AlphaFoldDB" id="A0A9P5SEK9"/>
<evidence type="ECO:0000256" key="1">
    <source>
        <dbReference type="SAM" id="MobiDB-lite"/>
    </source>
</evidence>
<accession>A0A9P5SEK9</accession>
<feature type="region of interest" description="Disordered" evidence="1">
    <location>
        <begin position="37"/>
        <end position="78"/>
    </location>
</feature>
<organism evidence="2 3">
    <name type="scientific">Podila minutissima</name>
    <dbReference type="NCBI Taxonomy" id="64525"/>
    <lineage>
        <taxon>Eukaryota</taxon>
        <taxon>Fungi</taxon>
        <taxon>Fungi incertae sedis</taxon>
        <taxon>Mucoromycota</taxon>
        <taxon>Mortierellomycotina</taxon>
        <taxon>Mortierellomycetes</taxon>
        <taxon>Mortierellales</taxon>
        <taxon>Mortierellaceae</taxon>
        <taxon>Podila</taxon>
    </lineage>
</organism>
<evidence type="ECO:0000313" key="2">
    <source>
        <dbReference type="EMBL" id="KAF9324917.1"/>
    </source>
</evidence>
<evidence type="ECO:0000313" key="3">
    <source>
        <dbReference type="Proteomes" id="UP000696485"/>
    </source>
</evidence>
<name>A0A9P5SEK9_9FUNG</name>
<reference evidence="2" key="1">
    <citation type="journal article" date="2020" name="Fungal Divers.">
        <title>Resolving the Mortierellaceae phylogeny through synthesis of multi-gene phylogenetics and phylogenomics.</title>
        <authorList>
            <person name="Vandepol N."/>
            <person name="Liber J."/>
            <person name="Desiro A."/>
            <person name="Na H."/>
            <person name="Kennedy M."/>
            <person name="Barry K."/>
            <person name="Grigoriev I.V."/>
            <person name="Miller A.N."/>
            <person name="O'Donnell K."/>
            <person name="Stajich J.E."/>
            <person name="Bonito G."/>
        </authorList>
    </citation>
    <scope>NUCLEOTIDE SEQUENCE</scope>
    <source>
        <strain evidence="2">NVP1</strain>
    </source>
</reference>
<feature type="compositionally biased region" description="Low complexity" evidence="1">
    <location>
        <begin position="1"/>
        <end position="16"/>
    </location>
</feature>
<dbReference type="EMBL" id="JAAAUY010001007">
    <property type="protein sequence ID" value="KAF9324917.1"/>
    <property type="molecule type" value="Genomic_DNA"/>
</dbReference>